<dbReference type="InterPro" id="IPR025921">
    <property type="entry name" value="HmuY"/>
</dbReference>
<evidence type="ECO:0008006" key="3">
    <source>
        <dbReference type="Google" id="ProtNLM"/>
    </source>
</evidence>
<evidence type="ECO:0000313" key="2">
    <source>
        <dbReference type="Proteomes" id="UP000601597"/>
    </source>
</evidence>
<comment type="caution">
    <text evidence="1">The sequence shown here is derived from an EMBL/GenBank/DDBJ whole genome shotgun (WGS) entry which is preliminary data.</text>
</comment>
<evidence type="ECO:0000313" key="1">
    <source>
        <dbReference type="EMBL" id="GGY80726.1"/>
    </source>
</evidence>
<organism evidence="1 2">
    <name type="scientific">Marinobacter zhanjiangensis</name>
    <dbReference type="NCBI Taxonomy" id="578215"/>
    <lineage>
        <taxon>Bacteria</taxon>
        <taxon>Pseudomonadati</taxon>
        <taxon>Pseudomonadota</taxon>
        <taxon>Gammaproteobacteria</taxon>
        <taxon>Pseudomonadales</taxon>
        <taxon>Marinobacteraceae</taxon>
        <taxon>Marinobacter</taxon>
    </lineage>
</organism>
<name>A0ABQ3B5U4_9GAMM</name>
<protein>
    <recommendedName>
        <fullName evidence="3">HmuY protein</fullName>
    </recommendedName>
</protein>
<dbReference type="PROSITE" id="PS51257">
    <property type="entry name" value="PROKAR_LIPOPROTEIN"/>
    <property type="match status" value="1"/>
</dbReference>
<dbReference type="Pfam" id="PF14064">
    <property type="entry name" value="HmuY"/>
    <property type="match status" value="1"/>
</dbReference>
<dbReference type="RefSeq" id="WP_189577612.1">
    <property type="nucleotide sequence ID" value="NZ_BMXV01000007.1"/>
</dbReference>
<keyword evidence="2" id="KW-1185">Reference proteome</keyword>
<proteinExistence type="predicted"/>
<dbReference type="EMBL" id="BMXV01000007">
    <property type="protein sequence ID" value="GGY80726.1"/>
    <property type="molecule type" value="Genomic_DNA"/>
</dbReference>
<reference evidence="2" key="1">
    <citation type="journal article" date="2019" name="Int. J. Syst. Evol. Microbiol.">
        <title>The Global Catalogue of Microorganisms (GCM) 10K type strain sequencing project: providing services to taxonomists for standard genome sequencing and annotation.</title>
        <authorList>
            <consortium name="The Broad Institute Genomics Platform"/>
            <consortium name="The Broad Institute Genome Sequencing Center for Infectious Disease"/>
            <person name="Wu L."/>
            <person name="Ma J."/>
        </authorList>
    </citation>
    <scope>NUCLEOTIDE SEQUENCE [LARGE SCALE GENOMIC DNA]</scope>
    <source>
        <strain evidence="2">KCTC 22280</strain>
    </source>
</reference>
<accession>A0ABQ3B5U4</accession>
<gene>
    <name evidence="1" type="ORF">GCM10007071_30120</name>
</gene>
<dbReference type="CDD" id="cd12105">
    <property type="entry name" value="HmuY"/>
    <property type="match status" value="2"/>
</dbReference>
<sequence length="374" mass="39593">MNHVKHTTWLVPATLALVACGGGSSNSIDDDSGNNGGEAFEEQVINAQSQDAYAYLNLDTGEMVGESGDWHMAFRRTNIQLNGGASGSGNVAGALAVAQDNFYTGPGTPDNNLFLNATADAELEHLADSFPAPDSWQTDTATTAFGSDWYNYDFQTHTVSANPDNGWLVRSGEGDSYARVRVTSLDYTADPITFQVEMTVQAAGTTQLTTDRTFSGSVPAAGGDACYDFDAGQTVACAGTVWDLKLSFGSRSLALLSNSGPSGEGDGSVMGPVAWADLSGYTSATLDSNGDSLAPAYTPDQTAGVFGENSWYAYNLQGAHKLWPNYRVFLVNTDTTDDAAPVYAVQVINYYGEDGNSGQPVLRWKEVTLTGEDD</sequence>
<dbReference type="Proteomes" id="UP000601597">
    <property type="component" value="Unassembled WGS sequence"/>
</dbReference>